<dbReference type="InterPro" id="IPR045321">
    <property type="entry name" value="Cts1-like"/>
</dbReference>
<sequence length="346" mass="37722">MVGSLSLTLIQLKKKTKATIMACKKQALLILFLSLFTFSTSHPDNGGIAVYWGQDSREGDLKSTCDSGKYAIVVLGFLSKFGAGRTPVLNFAGHCGNGSWKKCTELEFQIKHCQAKGIRVLLSIGGASSEYSLISAADAKTVANYLFSNFLSGQYGPLGAVTLDGIDFSIENSENHWDVLAAELDSLRRSRGPYFFLSGAVHCSSPAPFPTDLFEYIFVKFFNNPTCAYSNANANANATPLLNSWDYWVNSVLSNNSLFLGLPATSSAVTGYIPSHVLKHDILPHVKKASNYEGVVLWDRHTDNQNGYSASILFHVLKTPLISVTSVSDAIYQCVSKVMNRAYADH</sequence>
<dbReference type="AlphaFoldDB" id="A0AAN9STD9"/>
<evidence type="ECO:0000259" key="1">
    <source>
        <dbReference type="PROSITE" id="PS51910"/>
    </source>
</evidence>
<evidence type="ECO:0000313" key="3">
    <source>
        <dbReference type="Proteomes" id="UP001386955"/>
    </source>
</evidence>
<dbReference type="InterPro" id="IPR001223">
    <property type="entry name" value="Glyco_hydro18_cat"/>
</dbReference>
<keyword evidence="3" id="KW-1185">Reference proteome</keyword>
<organism evidence="2 3">
    <name type="scientific">Psophocarpus tetragonolobus</name>
    <name type="common">Winged bean</name>
    <name type="synonym">Dolichos tetragonolobus</name>
    <dbReference type="NCBI Taxonomy" id="3891"/>
    <lineage>
        <taxon>Eukaryota</taxon>
        <taxon>Viridiplantae</taxon>
        <taxon>Streptophyta</taxon>
        <taxon>Embryophyta</taxon>
        <taxon>Tracheophyta</taxon>
        <taxon>Spermatophyta</taxon>
        <taxon>Magnoliopsida</taxon>
        <taxon>eudicotyledons</taxon>
        <taxon>Gunneridae</taxon>
        <taxon>Pentapetalae</taxon>
        <taxon>rosids</taxon>
        <taxon>fabids</taxon>
        <taxon>Fabales</taxon>
        <taxon>Fabaceae</taxon>
        <taxon>Papilionoideae</taxon>
        <taxon>50 kb inversion clade</taxon>
        <taxon>NPAAA clade</taxon>
        <taxon>indigoferoid/millettioid clade</taxon>
        <taxon>Phaseoleae</taxon>
        <taxon>Psophocarpus</taxon>
    </lineage>
</organism>
<name>A0AAN9STD9_PSOTE</name>
<dbReference type="EMBL" id="JAYMYS010000002">
    <property type="protein sequence ID" value="KAK7405345.1"/>
    <property type="molecule type" value="Genomic_DNA"/>
</dbReference>
<dbReference type="GO" id="GO:0005975">
    <property type="term" value="P:carbohydrate metabolic process"/>
    <property type="evidence" value="ECO:0007669"/>
    <property type="project" value="InterPro"/>
</dbReference>
<dbReference type="InterPro" id="IPR050542">
    <property type="entry name" value="Glycosyl_Hydrlase18_Chitinase"/>
</dbReference>
<protein>
    <recommendedName>
        <fullName evidence="1">GH18 domain-containing protein</fullName>
    </recommendedName>
</protein>
<dbReference type="Proteomes" id="UP001386955">
    <property type="component" value="Unassembled WGS sequence"/>
</dbReference>
<dbReference type="GO" id="GO:0005576">
    <property type="term" value="C:extracellular region"/>
    <property type="evidence" value="ECO:0007669"/>
    <property type="project" value="TreeGrafter"/>
</dbReference>
<reference evidence="2 3" key="1">
    <citation type="submission" date="2024-01" db="EMBL/GenBank/DDBJ databases">
        <title>The genomes of 5 underutilized Papilionoideae crops provide insights into root nodulation and disease resistanc.</title>
        <authorList>
            <person name="Jiang F."/>
        </authorList>
    </citation>
    <scope>NUCLEOTIDE SEQUENCE [LARGE SCALE GENOMIC DNA]</scope>
    <source>
        <strain evidence="2">DUOXIRENSHENG_FW03</strain>
        <tissue evidence="2">Leaves</tissue>
    </source>
</reference>
<accession>A0AAN9STD9</accession>
<gene>
    <name evidence="2" type="ORF">VNO78_06591</name>
</gene>
<dbReference type="Pfam" id="PF00704">
    <property type="entry name" value="Glyco_hydro_18"/>
    <property type="match status" value="1"/>
</dbReference>
<dbReference type="CDD" id="cd02877">
    <property type="entry name" value="GH18_hevamine_XipI_class_III"/>
    <property type="match status" value="1"/>
</dbReference>
<dbReference type="PROSITE" id="PS51910">
    <property type="entry name" value="GH18_2"/>
    <property type="match status" value="1"/>
</dbReference>
<dbReference type="SUPFAM" id="SSF51445">
    <property type="entry name" value="(Trans)glycosidases"/>
    <property type="match status" value="1"/>
</dbReference>
<evidence type="ECO:0000313" key="2">
    <source>
        <dbReference type="EMBL" id="KAK7405345.1"/>
    </source>
</evidence>
<dbReference type="InterPro" id="IPR017853">
    <property type="entry name" value="GH"/>
</dbReference>
<dbReference type="Gene3D" id="3.20.20.80">
    <property type="entry name" value="Glycosidases"/>
    <property type="match status" value="1"/>
</dbReference>
<feature type="domain" description="GH18" evidence="1">
    <location>
        <begin position="46"/>
        <end position="319"/>
    </location>
</feature>
<comment type="caution">
    <text evidence="2">The sequence shown here is derived from an EMBL/GenBank/DDBJ whole genome shotgun (WGS) entry which is preliminary data.</text>
</comment>
<dbReference type="PANTHER" id="PTHR45708">
    <property type="entry name" value="ENDOCHITINASE"/>
    <property type="match status" value="1"/>
</dbReference>
<dbReference type="GO" id="GO:0004568">
    <property type="term" value="F:chitinase activity"/>
    <property type="evidence" value="ECO:0007669"/>
    <property type="project" value="TreeGrafter"/>
</dbReference>
<dbReference type="PANTHER" id="PTHR45708:SF31">
    <property type="entry name" value="III ACIDIC ENDOCHITINASE, PUTATIVE-RELATED"/>
    <property type="match status" value="1"/>
</dbReference>
<proteinExistence type="predicted"/>